<dbReference type="PANTHER" id="PTHR33930">
    <property type="entry name" value="ALKYL HYDROPEROXIDE REDUCTASE AHPD"/>
    <property type="match status" value="1"/>
</dbReference>
<evidence type="ECO:0000313" key="2">
    <source>
        <dbReference type="EMBL" id="NKY57330.1"/>
    </source>
</evidence>
<gene>
    <name evidence="2" type="ORF">HGA15_14435</name>
</gene>
<evidence type="ECO:0000259" key="1">
    <source>
        <dbReference type="Pfam" id="PF02627"/>
    </source>
</evidence>
<dbReference type="GO" id="GO:0051920">
    <property type="term" value="F:peroxiredoxin activity"/>
    <property type="evidence" value="ECO:0007669"/>
    <property type="project" value="InterPro"/>
</dbReference>
<feature type="domain" description="Carboxymuconolactone decarboxylase-like" evidence="1">
    <location>
        <begin position="20"/>
        <end position="103"/>
    </location>
</feature>
<dbReference type="NCBIfam" id="TIGR00778">
    <property type="entry name" value="ahpD_dom"/>
    <property type="match status" value="1"/>
</dbReference>
<comment type="caution">
    <text evidence="2">The sequence shown here is derived from an EMBL/GenBank/DDBJ whole genome shotgun (WGS) entry which is preliminary data.</text>
</comment>
<accession>A0A846YI29</accession>
<dbReference type="InterPro" id="IPR029032">
    <property type="entry name" value="AhpD-like"/>
</dbReference>
<dbReference type="Pfam" id="PF02627">
    <property type="entry name" value="CMD"/>
    <property type="match status" value="1"/>
</dbReference>
<dbReference type="InterPro" id="IPR003779">
    <property type="entry name" value="CMD-like"/>
</dbReference>
<proteinExistence type="predicted"/>
<organism evidence="2 3">
    <name type="scientific">Nocardia flavorosea</name>
    <dbReference type="NCBI Taxonomy" id="53429"/>
    <lineage>
        <taxon>Bacteria</taxon>
        <taxon>Bacillati</taxon>
        <taxon>Actinomycetota</taxon>
        <taxon>Actinomycetes</taxon>
        <taxon>Mycobacteriales</taxon>
        <taxon>Nocardiaceae</taxon>
        <taxon>Nocardia</taxon>
    </lineage>
</organism>
<evidence type="ECO:0000313" key="3">
    <source>
        <dbReference type="Proteomes" id="UP000570678"/>
    </source>
</evidence>
<dbReference type="Gene3D" id="1.20.1290.10">
    <property type="entry name" value="AhpD-like"/>
    <property type="match status" value="1"/>
</dbReference>
<protein>
    <submittedName>
        <fullName evidence="2">Carboxymuconolactone decarboxylase family protein</fullName>
    </submittedName>
</protein>
<dbReference type="PANTHER" id="PTHR33930:SF2">
    <property type="entry name" value="BLR3452 PROTEIN"/>
    <property type="match status" value="1"/>
</dbReference>
<dbReference type="RefSeq" id="WP_062976154.1">
    <property type="nucleotide sequence ID" value="NZ_JAAXOT010000006.1"/>
</dbReference>
<dbReference type="Proteomes" id="UP000570678">
    <property type="component" value="Unassembled WGS sequence"/>
</dbReference>
<keyword evidence="3" id="KW-1185">Reference proteome</keyword>
<dbReference type="AlphaFoldDB" id="A0A846YI29"/>
<sequence>MCFHDPSDRKYAAHLRRGAPEMMKAYAGLGEAVFKGDGQIPQKYRELIAIGVATTTQCPFCIDSHTKAAAEAGATAEELAEAVMVAAALRAGGAVTHGFQVMKTAHEAAATAGERA</sequence>
<dbReference type="InterPro" id="IPR004675">
    <property type="entry name" value="AhpD_core"/>
</dbReference>
<name>A0A846YI29_9NOCA</name>
<reference evidence="2 3" key="1">
    <citation type="submission" date="2020-04" db="EMBL/GenBank/DDBJ databases">
        <title>MicrobeNet Type strains.</title>
        <authorList>
            <person name="Nicholson A.C."/>
        </authorList>
    </citation>
    <scope>NUCLEOTIDE SEQUENCE [LARGE SCALE GENOMIC DNA]</scope>
    <source>
        <strain evidence="2 3">JCM 3332</strain>
    </source>
</reference>
<dbReference type="SUPFAM" id="SSF69118">
    <property type="entry name" value="AhpD-like"/>
    <property type="match status" value="1"/>
</dbReference>
<dbReference type="EMBL" id="JAAXOT010000006">
    <property type="protein sequence ID" value="NKY57330.1"/>
    <property type="molecule type" value="Genomic_DNA"/>
</dbReference>